<keyword evidence="3" id="KW-1185">Reference proteome</keyword>
<evidence type="ECO:0000259" key="1">
    <source>
        <dbReference type="Pfam" id="PF18765"/>
    </source>
</evidence>
<feature type="domain" description="Polymerase beta nucleotidyltransferase" evidence="1">
    <location>
        <begin position="23"/>
        <end position="93"/>
    </location>
</feature>
<dbReference type="InterPro" id="IPR043519">
    <property type="entry name" value="NT_sf"/>
</dbReference>
<dbReference type="EMBL" id="JACXST010000003">
    <property type="protein sequence ID" value="MBD9362467.1"/>
    <property type="molecule type" value="Genomic_DNA"/>
</dbReference>
<dbReference type="CDD" id="cd05403">
    <property type="entry name" value="NT_KNTase_like"/>
    <property type="match status" value="1"/>
</dbReference>
<protein>
    <submittedName>
        <fullName evidence="2">Nucleotidyltransferase domain-containing protein</fullName>
    </submittedName>
</protein>
<name>A0ABR9DKR9_9GAMM</name>
<dbReference type="InterPro" id="IPR041633">
    <property type="entry name" value="Polbeta"/>
</dbReference>
<dbReference type="Gene3D" id="3.30.460.10">
    <property type="entry name" value="Beta Polymerase, domain 2"/>
    <property type="match status" value="1"/>
</dbReference>
<dbReference type="RefSeq" id="WP_192395242.1">
    <property type="nucleotide sequence ID" value="NZ_CAJHIU010000003.1"/>
</dbReference>
<sequence>MRLAGKEINAIRAEVAAIDPEGVVYLFGSRTDDSGKGGDIDLFLEASANLDFEQTLRLEARIASLCDTKVDLLVKSPNDAELPIHRIAKKGVRL</sequence>
<gene>
    <name evidence="2" type="ORF">EBB_18520</name>
</gene>
<proteinExistence type="predicted"/>
<comment type="caution">
    <text evidence="2">The sequence shown here is derived from an EMBL/GenBank/DDBJ whole genome shotgun (WGS) entry which is preliminary data.</text>
</comment>
<evidence type="ECO:0000313" key="2">
    <source>
        <dbReference type="EMBL" id="MBD9362467.1"/>
    </source>
</evidence>
<accession>A0ABR9DKR9</accession>
<dbReference type="Proteomes" id="UP000641152">
    <property type="component" value="Unassembled WGS sequence"/>
</dbReference>
<dbReference type="SUPFAM" id="SSF81301">
    <property type="entry name" value="Nucleotidyltransferase"/>
    <property type="match status" value="1"/>
</dbReference>
<organism evidence="2 3">
    <name type="scientific">Methylomonas fluvii</name>
    <dbReference type="NCBI Taxonomy" id="1854564"/>
    <lineage>
        <taxon>Bacteria</taxon>
        <taxon>Pseudomonadati</taxon>
        <taxon>Pseudomonadota</taxon>
        <taxon>Gammaproteobacteria</taxon>
        <taxon>Methylococcales</taxon>
        <taxon>Methylococcaceae</taxon>
        <taxon>Methylomonas</taxon>
    </lineage>
</organism>
<reference evidence="2 3" key="1">
    <citation type="submission" date="2020-09" db="EMBL/GenBank/DDBJ databases">
        <title>Methylomonas albis sp. nov. and Methylomonas fluvii sp. nov.: Two cold-adapted methanotrophs from the River Elbe and an amended description of Methylovulum psychrotolerans strain Eb1.</title>
        <authorList>
            <person name="Bussmann I.K."/>
            <person name="Klings K.-W."/>
            <person name="Warnstedt J."/>
            <person name="Hoppert M."/>
            <person name="Saborowski A."/>
            <person name="Horn F."/>
            <person name="Liebner S."/>
        </authorList>
    </citation>
    <scope>NUCLEOTIDE SEQUENCE [LARGE SCALE GENOMIC DNA]</scope>
    <source>
        <strain evidence="2 3">EbB</strain>
    </source>
</reference>
<evidence type="ECO:0000313" key="3">
    <source>
        <dbReference type="Proteomes" id="UP000641152"/>
    </source>
</evidence>
<dbReference type="Pfam" id="PF18765">
    <property type="entry name" value="Polbeta"/>
    <property type="match status" value="1"/>
</dbReference>